<organism evidence="1 2">
    <name type="scientific">Artemisia annua</name>
    <name type="common">Sweet wormwood</name>
    <dbReference type="NCBI Taxonomy" id="35608"/>
    <lineage>
        <taxon>Eukaryota</taxon>
        <taxon>Viridiplantae</taxon>
        <taxon>Streptophyta</taxon>
        <taxon>Embryophyta</taxon>
        <taxon>Tracheophyta</taxon>
        <taxon>Spermatophyta</taxon>
        <taxon>Magnoliopsida</taxon>
        <taxon>eudicotyledons</taxon>
        <taxon>Gunneridae</taxon>
        <taxon>Pentapetalae</taxon>
        <taxon>asterids</taxon>
        <taxon>campanulids</taxon>
        <taxon>Asterales</taxon>
        <taxon>Asteraceae</taxon>
        <taxon>Asteroideae</taxon>
        <taxon>Anthemideae</taxon>
        <taxon>Artemisiinae</taxon>
        <taxon>Artemisia</taxon>
    </lineage>
</organism>
<name>A0A2U1NXE2_ARTAN</name>
<proteinExistence type="predicted"/>
<dbReference type="OrthoDB" id="1934635at2759"/>
<reference evidence="1 2" key="1">
    <citation type="journal article" date="2018" name="Mol. Plant">
        <title>The genome of Artemisia annua provides insight into the evolution of Asteraceae family and artemisinin biosynthesis.</title>
        <authorList>
            <person name="Shen Q."/>
            <person name="Zhang L."/>
            <person name="Liao Z."/>
            <person name="Wang S."/>
            <person name="Yan T."/>
            <person name="Shi P."/>
            <person name="Liu M."/>
            <person name="Fu X."/>
            <person name="Pan Q."/>
            <person name="Wang Y."/>
            <person name="Lv Z."/>
            <person name="Lu X."/>
            <person name="Zhang F."/>
            <person name="Jiang W."/>
            <person name="Ma Y."/>
            <person name="Chen M."/>
            <person name="Hao X."/>
            <person name="Li L."/>
            <person name="Tang Y."/>
            <person name="Lv G."/>
            <person name="Zhou Y."/>
            <person name="Sun X."/>
            <person name="Brodelius P.E."/>
            <person name="Rose J.K.C."/>
            <person name="Tang K."/>
        </authorList>
    </citation>
    <scope>NUCLEOTIDE SEQUENCE [LARGE SCALE GENOMIC DNA]</scope>
    <source>
        <strain evidence="2">cv. Huhao1</strain>
        <tissue evidence="1">Leaf</tissue>
    </source>
</reference>
<sequence>MTNTVDQPFGHDDLKTEVDKLASQLDSIMGWIQTQASNQPKAHATPQKEVYGFFGFDDEDEDEREDINKIMKHGSHYPFKVEAKIDITTYDGTIDAKKLDSWLDHLETYFTLYGFRSSEKVVFARQKLTSRALALWNSQLEIMANEEISWKKFTQLL</sequence>
<protein>
    <recommendedName>
        <fullName evidence="3">Retrotransposon gag domain-containing protein</fullName>
    </recommendedName>
</protein>
<gene>
    <name evidence="1" type="ORF">CTI12_AA215080</name>
</gene>
<dbReference type="Proteomes" id="UP000245207">
    <property type="component" value="Unassembled WGS sequence"/>
</dbReference>
<evidence type="ECO:0000313" key="1">
    <source>
        <dbReference type="EMBL" id="PWA78179.1"/>
    </source>
</evidence>
<accession>A0A2U1NXE2</accession>
<dbReference type="EMBL" id="PKPP01002024">
    <property type="protein sequence ID" value="PWA78179.1"/>
    <property type="molecule type" value="Genomic_DNA"/>
</dbReference>
<dbReference type="AlphaFoldDB" id="A0A2U1NXE2"/>
<evidence type="ECO:0000313" key="2">
    <source>
        <dbReference type="Proteomes" id="UP000245207"/>
    </source>
</evidence>
<comment type="caution">
    <text evidence="1">The sequence shown here is derived from an EMBL/GenBank/DDBJ whole genome shotgun (WGS) entry which is preliminary data.</text>
</comment>
<evidence type="ECO:0008006" key="3">
    <source>
        <dbReference type="Google" id="ProtNLM"/>
    </source>
</evidence>
<keyword evidence="2" id="KW-1185">Reference proteome</keyword>